<dbReference type="Proteomes" id="UP001254608">
    <property type="component" value="Unassembled WGS sequence"/>
</dbReference>
<sequence length="245" mass="25498">MLRLIANLGVLAALIVLSVGCGDAATPGKAMPSGFTEPRNIVLAEAVAANDVEGVQAAIRAGGDVNARGEEGVGLLHWAILNRAPDALGALLDAGADPLVTTEAGRAAMHYAAVADDPAYLKVLLSRGASTEVRNSRNGHTPIFDAVGGRGAESLSLLIEAGADVNAAAPMGDTPLHEAASVGDFDGVKRLLEAGADPWARNAQKATFQAYLRVGPAESAYTEKAQRQREAIRNWLRAQRIEVDF</sequence>
<feature type="chain" id="PRO_5046274588" evidence="4">
    <location>
        <begin position="25"/>
        <end position="245"/>
    </location>
</feature>
<organism evidence="5 6">
    <name type="scientific">Banduia mediterranea</name>
    <dbReference type="NCBI Taxonomy" id="3075609"/>
    <lineage>
        <taxon>Bacteria</taxon>
        <taxon>Pseudomonadati</taxon>
        <taxon>Pseudomonadota</taxon>
        <taxon>Gammaproteobacteria</taxon>
        <taxon>Nevskiales</taxon>
        <taxon>Algiphilaceae</taxon>
        <taxon>Banduia</taxon>
    </lineage>
</organism>
<dbReference type="SUPFAM" id="SSF48403">
    <property type="entry name" value="Ankyrin repeat"/>
    <property type="match status" value="1"/>
</dbReference>
<feature type="signal peptide" evidence="4">
    <location>
        <begin position="1"/>
        <end position="24"/>
    </location>
</feature>
<dbReference type="EMBL" id="JAVRIC010000012">
    <property type="protein sequence ID" value="MDT0497633.1"/>
    <property type="molecule type" value="Genomic_DNA"/>
</dbReference>
<evidence type="ECO:0000256" key="4">
    <source>
        <dbReference type="SAM" id="SignalP"/>
    </source>
</evidence>
<feature type="repeat" description="ANK" evidence="3">
    <location>
        <begin position="104"/>
        <end position="136"/>
    </location>
</feature>
<keyword evidence="2 3" id="KW-0040">ANK repeat</keyword>
<feature type="repeat" description="ANK" evidence="3">
    <location>
        <begin position="171"/>
        <end position="203"/>
    </location>
</feature>
<keyword evidence="4" id="KW-0732">Signal</keyword>
<evidence type="ECO:0000256" key="2">
    <source>
        <dbReference type="ARBA" id="ARBA00023043"/>
    </source>
</evidence>
<keyword evidence="1" id="KW-0677">Repeat</keyword>
<dbReference type="PROSITE" id="PS50297">
    <property type="entry name" value="ANK_REP_REGION"/>
    <property type="match status" value="3"/>
</dbReference>
<name>A0ABU2WID4_9GAMM</name>
<protein>
    <submittedName>
        <fullName evidence="5">Ankyrin repeat domain-containing protein</fullName>
    </submittedName>
</protein>
<dbReference type="Pfam" id="PF12796">
    <property type="entry name" value="Ank_2"/>
    <property type="match status" value="1"/>
</dbReference>
<dbReference type="PANTHER" id="PTHR24126:SF14">
    <property type="entry name" value="ANK_REP_REGION DOMAIN-CONTAINING PROTEIN"/>
    <property type="match status" value="1"/>
</dbReference>
<dbReference type="Gene3D" id="1.25.40.20">
    <property type="entry name" value="Ankyrin repeat-containing domain"/>
    <property type="match status" value="3"/>
</dbReference>
<dbReference type="RefSeq" id="WP_311365026.1">
    <property type="nucleotide sequence ID" value="NZ_JAVRIC010000012.1"/>
</dbReference>
<evidence type="ECO:0000313" key="6">
    <source>
        <dbReference type="Proteomes" id="UP001254608"/>
    </source>
</evidence>
<dbReference type="InterPro" id="IPR036770">
    <property type="entry name" value="Ankyrin_rpt-contain_sf"/>
</dbReference>
<dbReference type="PROSITE" id="PS50088">
    <property type="entry name" value="ANK_REPEAT"/>
    <property type="match status" value="3"/>
</dbReference>
<dbReference type="InterPro" id="IPR002110">
    <property type="entry name" value="Ankyrin_rpt"/>
</dbReference>
<comment type="caution">
    <text evidence="5">The sequence shown here is derived from an EMBL/GenBank/DDBJ whole genome shotgun (WGS) entry which is preliminary data.</text>
</comment>
<dbReference type="SMART" id="SM00248">
    <property type="entry name" value="ANK"/>
    <property type="match status" value="5"/>
</dbReference>
<dbReference type="PROSITE" id="PS51257">
    <property type="entry name" value="PROKAR_LIPOPROTEIN"/>
    <property type="match status" value="1"/>
</dbReference>
<proteinExistence type="predicted"/>
<keyword evidence="6" id="KW-1185">Reference proteome</keyword>
<feature type="repeat" description="ANK" evidence="3">
    <location>
        <begin position="138"/>
        <end position="170"/>
    </location>
</feature>
<evidence type="ECO:0000256" key="3">
    <source>
        <dbReference type="PROSITE-ProRule" id="PRU00023"/>
    </source>
</evidence>
<evidence type="ECO:0000256" key="1">
    <source>
        <dbReference type="ARBA" id="ARBA00022737"/>
    </source>
</evidence>
<gene>
    <name evidence="5" type="ORF">RM530_09695</name>
</gene>
<evidence type="ECO:0000313" key="5">
    <source>
        <dbReference type="EMBL" id="MDT0497633.1"/>
    </source>
</evidence>
<reference evidence="5 6" key="1">
    <citation type="submission" date="2023-09" db="EMBL/GenBank/DDBJ databases">
        <authorList>
            <person name="Rey-Velasco X."/>
        </authorList>
    </citation>
    <scope>NUCLEOTIDE SEQUENCE [LARGE SCALE GENOMIC DNA]</scope>
    <source>
        <strain evidence="5 6">W345</strain>
    </source>
</reference>
<dbReference type="PANTHER" id="PTHR24126">
    <property type="entry name" value="ANKYRIN REPEAT, PH AND SEC7 DOMAIN CONTAINING PROTEIN SECG-RELATED"/>
    <property type="match status" value="1"/>
</dbReference>
<accession>A0ABU2WID4</accession>